<name>A0A9J6GD83_HAELO</name>
<evidence type="ECO:0000256" key="1">
    <source>
        <dbReference type="ARBA" id="ARBA00022786"/>
    </source>
</evidence>
<dbReference type="Pfam" id="PF25372">
    <property type="entry name" value="DUF7885"/>
    <property type="match status" value="1"/>
</dbReference>
<dbReference type="OrthoDB" id="10044893at2759"/>
<proteinExistence type="predicted"/>
<dbReference type="SUPFAM" id="SSF52058">
    <property type="entry name" value="L domain-like"/>
    <property type="match status" value="1"/>
</dbReference>
<dbReference type="PANTHER" id="PTHR13318:SF95">
    <property type="entry name" value="F-BOX PROTEIN YLR352W"/>
    <property type="match status" value="1"/>
</dbReference>
<dbReference type="Proteomes" id="UP000821853">
    <property type="component" value="Chromosome 4"/>
</dbReference>
<dbReference type="SUPFAM" id="SSF81383">
    <property type="entry name" value="F-box domain"/>
    <property type="match status" value="1"/>
</dbReference>
<dbReference type="AlphaFoldDB" id="A0A9J6GD83"/>
<protein>
    <recommendedName>
        <fullName evidence="6">F-box domain-containing protein</fullName>
    </recommendedName>
</protein>
<evidence type="ECO:0000313" key="4">
    <source>
        <dbReference type="EMBL" id="KAH9373035.1"/>
    </source>
</evidence>
<gene>
    <name evidence="4" type="ORF">HPB48_010010</name>
</gene>
<sequence length="473" mass="51977">MALTGFRNTSEQPVALDGPNREVLRAIIDYLPQSDRARLALVCHAWSSVVDEPWQWAGEEARLRFSDIRGPVMDCIHRRQIRKVKLRATKYYVTELPQLVRAFPWMTSLDLSGCRNLLDSDVARAFYGLQLVSLTTLNFNLCFMVSDESVKRFTMAARNLERLHLRGCQYVGDQGIDDIVERLPRLQLLETKKSQISDDGLKTLAGLGQHKPLETLKSLALQCSGRLTSVGLQHLKNGALQLVSLDLRKCHKVDDVGVKHVAQLRSLECLILHGCKGLTSSCIEHLASGQASLTYLDISYCSGIDDNAFLSVDRGPGLLDLKTLKMTACPVTDKALSAIAMTLKNVSELDVSQCKRITADGIAVVSAFMPRLKSLTMRFCKKLSSATLKYLVKIPGLEVVNIEGCSKITGKGAAFMARGDNKTSFVDLDISGTRIGNTGLRYISPVGFFTIHAHTGSGFSGHADLISAVSQHL</sequence>
<dbReference type="SMART" id="SM00367">
    <property type="entry name" value="LRR_CC"/>
    <property type="match status" value="11"/>
</dbReference>
<dbReference type="Pfam" id="PF12937">
    <property type="entry name" value="F-box-like"/>
    <property type="match status" value="1"/>
</dbReference>
<dbReference type="Pfam" id="PF13516">
    <property type="entry name" value="LRR_6"/>
    <property type="match status" value="1"/>
</dbReference>
<dbReference type="InterPro" id="IPR032675">
    <property type="entry name" value="LRR_dom_sf"/>
</dbReference>
<dbReference type="OMA" id="IEDCETI"/>
<comment type="caution">
    <text evidence="4">The sequence shown here is derived from an EMBL/GenBank/DDBJ whole genome shotgun (WGS) entry which is preliminary data.</text>
</comment>
<keyword evidence="5" id="KW-1185">Reference proteome</keyword>
<reference evidence="4 5" key="1">
    <citation type="journal article" date="2020" name="Cell">
        <title>Large-Scale Comparative Analyses of Tick Genomes Elucidate Their Genetic Diversity and Vector Capacities.</title>
        <authorList>
            <consortium name="Tick Genome and Microbiome Consortium (TIGMIC)"/>
            <person name="Jia N."/>
            <person name="Wang J."/>
            <person name="Shi W."/>
            <person name="Du L."/>
            <person name="Sun Y."/>
            <person name="Zhan W."/>
            <person name="Jiang J.F."/>
            <person name="Wang Q."/>
            <person name="Zhang B."/>
            <person name="Ji P."/>
            <person name="Bell-Sakyi L."/>
            <person name="Cui X.M."/>
            <person name="Yuan T.T."/>
            <person name="Jiang B.G."/>
            <person name="Yang W.F."/>
            <person name="Lam T.T."/>
            <person name="Chang Q.C."/>
            <person name="Ding S.J."/>
            <person name="Wang X.J."/>
            <person name="Zhu J.G."/>
            <person name="Ruan X.D."/>
            <person name="Zhao L."/>
            <person name="Wei J.T."/>
            <person name="Ye R.Z."/>
            <person name="Que T.C."/>
            <person name="Du C.H."/>
            <person name="Zhou Y.H."/>
            <person name="Cheng J.X."/>
            <person name="Dai P.F."/>
            <person name="Guo W.B."/>
            <person name="Han X.H."/>
            <person name="Huang E.J."/>
            <person name="Li L.F."/>
            <person name="Wei W."/>
            <person name="Gao Y.C."/>
            <person name="Liu J.Z."/>
            <person name="Shao H.Z."/>
            <person name="Wang X."/>
            <person name="Wang C.C."/>
            <person name="Yang T.C."/>
            <person name="Huo Q.B."/>
            <person name="Li W."/>
            <person name="Chen H.Y."/>
            <person name="Chen S.E."/>
            <person name="Zhou L.G."/>
            <person name="Ni X.B."/>
            <person name="Tian J.H."/>
            <person name="Sheng Y."/>
            <person name="Liu T."/>
            <person name="Pan Y.S."/>
            <person name="Xia L.Y."/>
            <person name="Li J."/>
            <person name="Zhao F."/>
            <person name="Cao W.C."/>
        </authorList>
    </citation>
    <scope>NUCLEOTIDE SEQUENCE [LARGE SCALE GENOMIC DNA]</scope>
    <source>
        <strain evidence="4">HaeL-2018</strain>
    </source>
</reference>
<keyword evidence="1" id="KW-0833">Ubl conjugation pathway</keyword>
<evidence type="ECO:0000313" key="5">
    <source>
        <dbReference type="Proteomes" id="UP000821853"/>
    </source>
</evidence>
<dbReference type="GO" id="GO:0031146">
    <property type="term" value="P:SCF-dependent proteasomal ubiquitin-dependent protein catabolic process"/>
    <property type="evidence" value="ECO:0007669"/>
    <property type="project" value="TreeGrafter"/>
</dbReference>
<dbReference type="InterPro" id="IPR057207">
    <property type="entry name" value="FBXL15_LRR"/>
</dbReference>
<dbReference type="PANTHER" id="PTHR13318">
    <property type="entry name" value="PARTNER OF PAIRED, ISOFORM B-RELATED"/>
    <property type="match status" value="1"/>
</dbReference>
<dbReference type="EMBL" id="JABSTR010000006">
    <property type="protein sequence ID" value="KAH9373035.1"/>
    <property type="molecule type" value="Genomic_DNA"/>
</dbReference>
<dbReference type="InterPro" id="IPR001611">
    <property type="entry name" value="Leu-rich_rpt"/>
</dbReference>
<feature type="domain" description="F-box/LRR-repeat protein 15-like leucin rich repeat" evidence="3">
    <location>
        <begin position="133"/>
        <end position="309"/>
    </location>
</feature>
<evidence type="ECO:0000259" key="2">
    <source>
        <dbReference type="Pfam" id="PF12937"/>
    </source>
</evidence>
<evidence type="ECO:0008006" key="6">
    <source>
        <dbReference type="Google" id="ProtNLM"/>
    </source>
</evidence>
<feature type="domain" description="F-box" evidence="2">
    <location>
        <begin position="22"/>
        <end position="56"/>
    </location>
</feature>
<dbReference type="InterPro" id="IPR036047">
    <property type="entry name" value="F-box-like_dom_sf"/>
</dbReference>
<accession>A0A9J6GD83</accession>
<evidence type="ECO:0000259" key="3">
    <source>
        <dbReference type="Pfam" id="PF25372"/>
    </source>
</evidence>
<dbReference type="VEuPathDB" id="VectorBase:HLOH_053905"/>
<dbReference type="SUPFAM" id="SSF52047">
    <property type="entry name" value="RNI-like"/>
    <property type="match status" value="1"/>
</dbReference>
<organism evidence="4 5">
    <name type="scientific">Haemaphysalis longicornis</name>
    <name type="common">Bush tick</name>
    <dbReference type="NCBI Taxonomy" id="44386"/>
    <lineage>
        <taxon>Eukaryota</taxon>
        <taxon>Metazoa</taxon>
        <taxon>Ecdysozoa</taxon>
        <taxon>Arthropoda</taxon>
        <taxon>Chelicerata</taxon>
        <taxon>Arachnida</taxon>
        <taxon>Acari</taxon>
        <taxon>Parasitiformes</taxon>
        <taxon>Ixodida</taxon>
        <taxon>Ixodoidea</taxon>
        <taxon>Ixodidae</taxon>
        <taxon>Haemaphysalinae</taxon>
        <taxon>Haemaphysalis</taxon>
    </lineage>
</organism>
<dbReference type="InterPro" id="IPR001810">
    <property type="entry name" value="F-box_dom"/>
</dbReference>
<dbReference type="CDD" id="cd09917">
    <property type="entry name" value="F-box_SF"/>
    <property type="match status" value="1"/>
</dbReference>
<dbReference type="InterPro" id="IPR006553">
    <property type="entry name" value="Leu-rich_rpt_Cys-con_subtyp"/>
</dbReference>
<dbReference type="Gene3D" id="3.80.10.10">
    <property type="entry name" value="Ribonuclease Inhibitor"/>
    <property type="match status" value="4"/>
</dbReference>
<dbReference type="Gene3D" id="1.20.1280.50">
    <property type="match status" value="1"/>
</dbReference>
<dbReference type="GO" id="GO:0019005">
    <property type="term" value="C:SCF ubiquitin ligase complex"/>
    <property type="evidence" value="ECO:0007669"/>
    <property type="project" value="TreeGrafter"/>
</dbReference>